<proteinExistence type="predicted"/>
<name>A0A8C2PAI1_CAPHI</name>
<dbReference type="AlphaFoldDB" id="A0A8C2PAI1"/>
<reference evidence="1" key="2">
    <citation type="submission" date="2025-08" db="UniProtKB">
        <authorList>
            <consortium name="Ensembl"/>
        </authorList>
    </citation>
    <scope>IDENTIFICATION</scope>
</reference>
<accession>A0A8C2PAI1</accession>
<reference evidence="1" key="1">
    <citation type="submission" date="2019-03" db="EMBL/GenBank/DDBJ databases">
        <title>Genome sequencing and reference-guided assembly of Black Bengal Goat (Capra hircus).</title>
        <authorList>
            <person name="Siddiki A.Z."/>
            <person name="Baten A."/>
            <person name="Billah M."/>
            <person name="Alam M.A.U."/>
            <person name="Shawrob K.S.M."/>
            <person name="Saha S."/>
            <person name="Chowdhury M."/>
            <person name="Rahman A.H."/>
            <person name="Stear M."/>
            <person name="Miah G."/>
            <person name="Das G.B."/>
            <person name="Hossain M.M."/>
            <person name="Kumkum M."/>
            <person name="Islam M.S."/>
            <person name="Mollah A.M."/>
            <person name="Ahsan A."/>
            <person name="Tusar F."/>
            <person name="Khan M.K.I."/>
        </authorList>
    </citation>
    <scope>NUCLEOTIDE SEQUENCE [LARGE SCALE GENOMIC DNA]</scope>
</reference>
<protein>
    <submittedName>
        <fullName evidence="1">Uncharacterized protein</fullName>
    </submittedName>
</protein>
<organism evidence="1">
    <name type="scientific">Capra hircus</name>
    <name type="common">Goat</name>
    <dbReference type="NCBI Taxonomy" id="9925"/>
    <lineage>
        <taxon>Eukaryota</taxon>
        <taxon>Metazoa</taxon>
        <taxon>Chordata</taxon>
        <taxon>Craniata</taxon>
        <taxon>Vertebrata</taxon>
        <taxon>Euteleostomi</taxon>
        <taxon>Mammalia</taxon>
        <taxon>Eutheria</taxon>
        <taxon>Laurasiatheria</taxon>
        <taxon>Artiodactyla</taxon>
        <taxon>Ruminantia</taxon>
        <taxon>Pecora</taxon>
        <taxon>Bovidae</taxon>
        <taxon>Caprinae</taxon>
        <taxon>Capra</taxon>
    </lineage>
</organism>
<dbReference type="Ensembl" id="ENSCHIT00010023065.1">
    <property type="protein sequence ID" value="ENSCHIP00010016495.1"/>
    <property type="gene ID" value="ENSCHIG00010011999.1"/>
</dbReference>
<evidence type="ECO:0000313" key="1">
    <source>
        <dbReference type="Ensembl" id="ENSCHIP00010016495.1"/>
    </source>
</evidence>
<sequence length="75" mass="8610">MANIQFCQSRYSLSFLIFVCVELNNTLGFGRKISLNTRWKLKRHIFSSGLPIPSGMFFNEKIKEIVCDPLITPSI</sequence>